<dbReference type="RefSeq" id="WP_130601099.1">
    <property type="nucleotide sequence ID" value="NZ_CP036200.1"/>
</dbReference>
<dbReference type="Proteomes" id="UP000291106">
    <property type="component" value="Chromosome"/>
</dbReference>
<evidence type="ECO:0000313" key="2">
    <source>
        <dbReference type="EMBL" id="QBF83712.1"/>
    </source>
</evidence>
<evidence type="ECO:0000256" key="1">
    <source>
        <dbReference type="ARBA" id="ARBA00006018"/>
    </source>
</evidence>
<dbReference type="PANTHER" id="PTHR35177:SF2">
    <property type="entry name" value="HYDROGENASE MATURATION FACTOR HYBG"/>
    <property type="match status" value="1"/>
</dbReference>
<accession>A0A411PJW2</accession>
<dbReference type="FunFam" id="2.30.30.140:FF:000022">
    <property type="entry name" value="Hydrogenase assembly chaperone HybG"/>
    <property type="match status" value="1"/>
</dbReference>
<dbReference type="OrthoDB" id="9806017at2"/>
<name>A0A411PJW2_9GAMM</name>
<evidence type="ECO:0000313" key="3">
    <source>
        <dbReference type="Proteomes" id="UP000291106"/>
    </source>
</evidence>
<keyword evidence="3" id="KW-1185">Reference proteome</keyword>
<comment type="similarity">
    <text evidence="1">Belongs to the HupF/HypC family.</text>
</comment>
<dbReference type="PANTHER" id="PTHR35177">
    <property type="entry name" value="HYDROGENASE MATURATION FACTOR HYBG"/>
    <property type="match status" value="1"/>
</dbReference>
<proteinExistence type="inferred from homology"/>
<dbReference type="AlphaFoldDB" id="A0A411PJW2"/>
<dbReference type="GO" id="GO:0051604">
    <property type="term" value="P:protein maturation"/>
    <property type="evidence" value="ECO:0007669"/>
    <property type="project" value="TreeGrafter"/>
</dbReference>
<dbReference type="Gene3D" id="2.30.30.140">
    <property type="match status" value="1"/>
</dbReference>
<sequence length="100" mass="11221">MCLSIPSKIVELHPEETSITVDTMGVKRKVSYHLIDEPLAIDDYVLIHIGFAMNKIDKAEALETLALYDEMAQKMEPEIAAQRESLQQEAMASLDTKSEV</sequence>
<organism evidence="2 3">
    <name type="scientific">Shewanella maritima</name>
    <dbReference type="NCBI Taxonomy" id="2520507"/>
    <lineage>
        <taxon>Bacteria</taxon>
        <taxon>Pseudomonadati</taxon>
        <taxon>Pseudomonadota</taxon>
        <taxon>Gammaproteobacteria</taxon>
        <taxon>Alteromonadales</taxon>
        <taxon>Shewanellaceae</taxon>
        <taxon>Shewanella</taxon>
    </lineage>
</organism>
<dbReference type="NCBIfam" id="TIGR00074">
    <property type="entry name" value="hypC_hupF"/>
    <property type="match status" value="1"/>
</dbReference>
<reference evidence="2 3" key="1">
    <citation type="submission" date="2019-02" db="EMBL/GenBank/DDBJ databases">
        <title>Shewanella sp. D4-2 isolated from Dokdo Island.</title>
        <authorList>
            <person name="Baek K."/>
        </authorList>
    </citation>
    <scope>NUCLEOTIDE SEQUENCE [LARGE SCALE GENOMIC DNA]</scope>
    <source>
        <strain evidence="2 3">D4-2</strain>
    </source>
</reference>
<dbReference type="EMBL" id="CP036200">
    <property type="protein sequence ID" value="QBF83712.1"/>
    <property type="molecule type" value="Genomic_DNA"/>
</dbReference>
<dbReference type="InterPro" id="IPR001109">
    <property type="entry name" value="Hydrogenase_HupF/HypC"/>
</dbReference>
<dbReference type="GO" id="GO:0005506">
    <property type="term" value="F:iron ion binding"/>
    <property type="evidence" value="ECO:0007669"/>
    <property type="project" value="TreeGrafter"/>
</dbReference>
<gene>
    <name evidence="2" type="ORF">EXU30_14190</name>
</gene>
<dbReference type="Pfam" id="PF01455">
    <property type="entry name" value="HupF_HypC"/>
    <property type="match status" value="1"/>
</dbReference>
<protein>
    <submittedName>
        <fullName evidence="2">HypC/HybG/HupF family hydrogenase formation chaperone</fullName>
    </submittedName>
</protein>
<dbReference type="KEGG" id="smai:EXU30_14190"/>
<dbReference type="PRINTS" id="PR00445">
    <property type="entry name" value="HUPFHYPC"/>
</dbReference>
<dbReference type="GO" id="GO:1902670">
    <property type="term" value="F:carbon dioxide binding"/>
    <property type="evidence" value="ECO:0007669"/>
    <property type="project" value="TreeGrafter"/>
</dbReference>
<dbReference type="SUPFAM" id="SSF159127">
    <property type="entry name" value="HupF/HypC-like"/>
    <property type="match status" value="1"/>
</dbReference>